<dbReference type="GO" id="GO:0005524">
    <property type="term" value="F:ATP binding"/>
    <property type="evidence" value="ECO:0007669"/>
    <property type="project" value="InterPro"/>
</dbReference>
<dbReference type="Gene3D" id="1.10.510.10">
    <property type="entry name" value="Transferase(Phosphotransferase) domain 1"/>
    <property type="match status" value="1"/>
</dbReference>
<keyword evidence="4" id="KW-0418">Kinase</keyword>
<dbReference type="InterPro" id="IPR000719">
    <property type="entry name" value="Prot_kinase_dom"/>
</dbReference>
<organism evidence="4 5">
    <name type="scientific">Saprolegnia parasitica (strain CBS 223.65)</name>
    <dbReference type="NCBI Taxonomy" id="695850"/>
    <lineage>
        <taxon>Eukaryota</taxon>
        <taxon>Sar</taxon>
        <taxon>Stramenopiles</taxon>
        <taxon>Oomycota</taxon>
        <taxon>Saprolegniomycetes</taxon>
        <taxon>Saprolegniales</taxon>
        <taxon>Saprolegniaceae</taxon>
        <taxon>Saprolegnia</taxon>
    </lineage>
</organism>
<proteinExistence type="predicted"/>
<dbReference type="PANTHER" id="PTHR44329">
    <property type="entry name" value="SERINE/THREONINE-PROTEIN KINASE TNNI3K-RELATED"/>
    <property type="match status" value="1"/>
</dbReference>
<dbReference type="OrthoDB" id="4062651at2759"/>
<dbReference type="InterPro" id="IPR051681">
    <property type="entry name" value="Ser/Thr_Kinases-Pseudokinases"/>
</dbReference>
<dbReference type="GeneID" id="24131194"/>
<feature type="region of interest" description="Disordered" evidence="2">
    <location>
        <begin position="302"/>
        <end position="321"/>
    </location>
</feature>
<dbReference type="RefSeq" id="XP_012203506.1">
    <property type="nucleotide sequence ID" value="XM_012348116.1"/>
</dbReference>
<protein>
    <submittedName>
        <fullName evidence="4">TKL protein kinase</fullName>
    </submittedName>
</protein>
<keyword evidence="1" id="KW-0175">Coiled coil</keyword>
<evidence type="ECO:0000313" key="4">
    <source>
        <dbReference type="EMBL" id="KDO25696.1"/>
    </source>
</evidence>
<evidence type="ECO:0000256" key="1">
    <source>
        <dbReference type="SAM" id="Coils"/>
    </source>
</evidence>
<keyword evidence="4" id="KW-0808">Transferase</keyword>
<feature type="region of interest" description="Disordered" evidence="2">
    <location>
        <begin position="1"/>
        <end position="27"/>
    </location>
</feature>
<accession>A0A067CGQ7</accession>
<dbReference type="GO" id="GO:0004674">
    <property type="term" value="F:protein serine/threonine kinase activity"/>
    <property type="evidence" value="ECO:0007669"/>
    <property type="project" value="TreeGrafter"/>
</dbReference>
<dbReference type="VEuPathDB" id="FungiDB:SPRG_08995"/>
<name>A0A067CGQ7_SAPPC</name>
<dbReference type="PANTHER" id="PTHR44329:SF214">
    <property type="entry name" value="PROTEIN KINASE DOMAIN-CONTAINING PROTEIN"/>
    <property type="match status" value="1"/>
</dbReference>
<evidence type="ECO:0000256" key="2">
    <source>
        <dbReference type="SAM" id="MobiDB-lite"/>
    </source>
</evidence>
<dbReference type="PROSITE" id="PS50011">
    <property type="entry name" value="PROTEIN_KINASE_DOM"/>
    <property type="match status" value="1"/>
</dbReference>
<sequence length="617" mass="68653">MGADLSTDFGEYPVEPAVAPEPEPKPILNPYEAYIQQLERELEKYKAKEKQATAKLAKETLKWTKEIEALKRRHQAELELYASEAKDARRLSDAAATVDTNAQRLADERAMQLMQQRLNSVMEVDDATFEYISGPLGFKPADFPFASLKPGRLPGGTLVLRIQLEESFKGDEDVLLRFKKTLATMQVLNGGDGTLLRLIGASNLDSDDPIAYVEYVTGMTLRAYLMDKQDATWPEKLWIAVQIGKAIVHIHNLAVMHRDVSWSRVFVDATANVKVFTGLKVRQVEPTKNSHFTSGISEARWGAPETLPEPQGGENGELDSDSATTYTDKIDIFGLGLILISLVTRDVPFGYVLKTSGRRTPIDDDLVTTWLKKRETAIPMLTQSFDDDYACPSEEYKKLALECIQFDPELRPTAPEVVRRLEMIRQAYGGGGFTTPDLDKVDLMIAPVKTTGALHEPHFGTAYDVWCEINIDEASRKPVTTSVANGGASHKFAPQSTTLASIEPLVHTLVLLFKTSTVLRTKTIGKVTIPLMELLKLEGDEVSLTAVRTKKYPIVHEGDPVGVCEFKIMFGSRLRGYLELYERQTTEYLRNNEDGPSTLDLRKKRDVAAEALLSGAP</sequence>
<keyword evidence="5" id="KW-1185">Reference proteome</keyword>
<dbReference type="Pfam" id="PF00069">
    <property type="entry name" value="Pkinase"/>
    <property type="match status" value="1"/>
</dbReference>
<evidence type="ECO:0000259" key="3">
    <source>
        <dbReference type="PROSITE" id="PS50011"/>
    </source>
</evidence>
<dbReference type="KEGG" id="spar:SPRG_08995"/>
<evidence type="ECO:0000313" key="5">
    <source>
        <dbReference type="Proteomes" id="UP000030745"/>
    </source>
</evidence>
<dbReference type="AlphaFoldDB" id="A0A067CGQ7"/>
<reference evidence="4 5" key="1">
    <citation type="journal article" date="2013" name="PLoS Genet.">
        <title>Distinctive expansion of potential virulence genes in the genome of the oomycete fish pathogen Saprolegnia parasitica.</title>
        <authorList>
            <person name="Jiang R.H."/>
            <person name="de Bruijn I."/>
            <person name="Haas B.J."/>
            <person name="Belmonte R."/>
            <person name="Lobach L."/>
            <person name="Christie J."/>
            <person name="van den Ackerveken G."/>
            <person name="Bottin A."/>
            <person name="Bulone V."/>
            <person name="Diaz-Moreno S.M."/>
            <person name="Dumas B."/>
            <person name="Fan L."/>
            <person name="Gaulin E."/>
            <person name="Govers F."/>
            <person name="Grenville-Briggs L.J."/>
            <person name="Horner N.R."/>
            <person name="Levin J.Z."/>
            <person name="Mammella M."/>
            <person name="Meijer H.J."/>
            <person name="Morris P."/>
            <person name="Nusbaum C."/>
            <person name="Oome S."/>
            <person name="Phillips A.J."/>
            <person name="van Rooyen D."/>
            <person name="Rzeszutek E."/>
            <person name="Saraiva M."/>
            <person name="Secombes C.J."/>
            <person name="Seidl M.F."/>
            <person name="Snel B."/>
            <person name="Stassen J.H."/>
            <person name="Sykes S."/>
            <person name="Tripathy S."/>
            <person name="van den Berg H."/>
            <person name="Vega-Arreguin J.C."/>
            <person name="Wawra S."/>
            <person name="Young S.K."/>
            <person name="Zeng Q."/>
            <person name="Dieguez-Uribeondo J."/>
            <person name="Russ C."/>
            <person name="Tyler B.M."/>
            <person name="van West P."/>
        </authorList>
    </citation>
    <scope>NUCLEOTIDE SEQUENCE [LARGE SCALE GENOMIC DNA]</scope>
    <source>
        <strain evidence="4 5">CBS 223.65</strain>
    </source>
</reference>
<dbReference type="Proteomes" id="UP000030745">
    <property type="component" value="Unassembled WGS sequence"/>
</dbReference>
<dbReference type="SUPFAM" id="SSF56112">
    <property type="entry name" value="Protein kinase-like (PK-like)"/>
    <property type="match status" value="1"/>
</dbReference>
<dbReference type="CDD" id="cd22249">
    <property type="entry name" value="UDM1_RNF168_RNF169-like"/>
    <property type="match status" value="1"/>
</dbReference>
<dbReference type="InterPro" id="IPR011009">
    <property type="entry name" value="Kinase-like_dom_sf"/>
</dbReference>
<dbReference type="EMBL" id="KK583229">
    <property type="protein sequence ID" value="KDO25696.1"/>
    <property type="molecule type" value="Genomic_DNA"/>
</dbReference>
<gene>
    <name evidence="4" type="ORF">SPRG_08995</name>
</gene>
<feature type="coiled-coil region" evidence="1">
    <location>
        <begin position="28"/>
        <end position="91"/>
    </location>
</feature>
<feature type="domain" description="Protein kinase" evidence="3">
    <location>
        <begin position="107"/>
        <end position="424"/>
    </location>
</feature>